<protein>
    <submittedName>
        <fullName evidence="2">Uncharacterized protein</fullName>
    </submittedName>
</protein>
<dbReference type="AlphaFoldDB" id="A0A2K2F6W0"/>
<name>A0A2K2F6W0_9CLOT</name>
<dbReference type="KEGG" id="cthd:CDO33_02585"/>
<proteinExistence type="predicted"/>
<feature type="transmembrane region" description="Helical" evidence="1">
    <location>
        <begin position="35"/>
        <end position="58"/>
    </location>
</feature>
<reference evidence="2 3" key="1">
    <citation type="submission" date="2017-06" db="EMBL/GenBank/DDBJ databases">
        <title>Investigating the central metabolism of Clostridium thermosuccinogenes.</title>
        <authorList>
            <person name="Koendjbiharie J.G."/>
            <person name="van Kranenburg R."/>
        </authorList>
    </citation>
    <scope>NUCLEOTIDE SEQUENCE [LARGE SCALE GENOMIC DNA]</scope>
    <source>
        <strain evidence="2 3">DSM 5806</strain>
    </source>
</reference>
<gene>
    <name evidence="2" type="ORF">CDQ84_18005</name>
</gene>
<comment type="caution">
    <text evidence="2">The sequence shown here is derived from an EMBL/GenBank/DDBJ whole genome shotgun (WGS) entry which is preliminary data.</text>
</comment>
<sequence>MANVIVVVLLCLAFLVFLAGSIWLQIFLSKKQNKWLGLIIPLICFVFSIMAVLSLAMYTNTAITSLTDVNDGAKLSDKITIIHSEKSSMFSMLATVVPVFLISNIPTIIFLAIYFACREKLKLRTELDKMNIQDLE</sequence>
<dbReference type="OrthoDB" id="2200068at2"/>
<dbReference type="Proteomes" id="UP000236151">
    <property type="component" value="Unassembled WGS sequence"/>
</dbReference>
<keyword evidence="3" id="KW-1185">Reference proteome</keyword>
<accession>A0A2K2F6W0</accession>
<keyword evidence="1" id="KW-0472">Membrane</keyword>
<dbReference type="RefSeq" id="WP_103083125.1">
    <property type="nucleotide sequence ID" value="NZ_CP021850.1"/>
</dbReference>
<keyword evidence="1" id="KW-1133">Transmembrane helix</keyword>
<evidence type="ECO:0000313" key="3">
    <source>
        <dbReference type="Proteomes" id="UP000236151"/>
    </source>
</evidence>
<organism evidence="2 3">
    <name type="scientific">Clostridium thermosuccinogenes</name>
    <dbReference type="NCBI Taxonomy" id="84032"/>
    <lineage>
        <taxon>Bacteria</taxon>
        <taxon>Bacillati</taxon>
        <taxon>Bacillota</taxon>
        <taxon>Clostridia</taxon>
        <taxon>Eubacteriales</taxon>
        <taxon>Clostridiaceae</taxon>
        <taxon>Clostridium</taxon>
    </lineage>
</organism>
<evidence type="ECO:0000256" key="1">
    <source>
        <dbReference type="SAM" id="Phobius"/>
    </source>
</evidence>
<dbReference type="EMBL" id="NIOJ01000083">
    <property type="protein sequence ID" value="PNT94927.1"/>
    <property type="molecule type" value="Genomic_DNA"/>
</dbReference>
<evidence type="ECO:0000313" key="2">
    <source>
        <dbReference type="EMBL" id="PNT94927.1"/>
    </source>
</evidence>
<keyword evidence="1" id="KW-0812">Transmembrane</keyword>
<feature type="transmembrane region" description="Helical" evidence="1">
    <location>
        <begin position="92"/>
        <end position="117"/>
    </location>
</feature>
<feature type="transmembrane region" description="Helical" evidence="1">
    <location>
        <begin position="6"/>
        <end position="28"/>
    </location>
</feature>